<dbReference type="EMBL" id="GL376603">
    <property type="status" value="NOT_ANNOTATED_CDS"/>
    <property type="molecule type" value="Genomic_DNA"/>
</dbReference>
<keyword evidence="12" id="KW-1185">Reference proteome</keyword>
<evidence type="ECO:0000256" key="4">
    <source>
        <dbReference type="ARBA" id="ARBA00021752"/>
    </source>
</evidence>
<comment type="function">
    <text evidence="1">Component of the nexin-dynein regulatory complex (N-DRC), a key regulator of ciliary/flagellar motility which maintains the alignment and integrity of the distal axoneme and regulates microtubule sliding in motile axonemes.</text>
</comment>
<evidence type="ECO:0000256" key="9">
    <source>
        <dbReference type="ARBA" id="ARBA00023273"/>
    </source>
</evidence>
<reference evidence="12" key="2">
    <citation type="submission" date="2010-04" db="EMBL/GenBank/DDBJ databases">
        <authorList>
            <person name="Buell R."/>
            <person name="Hamilton J."/>
            <person name="Hostetler J."/>
        </authorList>
    </citation>
    <scope>NUCLEOTIDE SEQUENCE [LARGE SCALE GENOMIC DNA]</scope>
    <source>
        <strain evidence="12">DAOM:BR144</strain>
    </source>
</reference>
<evidence type="ECO:0000256" key="5">
    <source>
        <dbReference type="ARBA" id="ARBA00022490"/>
    </source>
</evidence>
<evidence type="ECO:0000256" key="2">
    <source>
        <dbReference type="ARBA" id="ARBA00004611"/>
    </source>
</evidence>
<dbReference type="OMA" id="ELHDINH"/>
<evidence type="ECO:0000256" key="1">
    <source>
        <dbReference type="ARBA" id="ARBA00003029"/>
    </source>
</evidence>
<dbReference type="PANTHER" id="PTHR31598">
    <property type="entry name" value="IQ DOMAIN-CONTAINING PROTEIN D"/>
    <property type="match status" value="1"/>
</dbReference>
<dbReference type="InterPro" id="IPR042815">
    <property type="entry name" value="DRC10"/>
</dbReference>
<dbReference type="PANTHER" id="PTHR31598:SF1">
    <property type="entry name" value="DYNEIN REGULATORY COMPLEX PROTEIN 10"/>
    <property type="match status" value="1"/>
</dbReference>
<reference evidence="12" key="1">
    <citation type="journal article" date="2010" name="Genome Biol.">
        <title>Genome sequence of the necrotrophic plant pathogen Pythium ultimum reveals original pathogenicity mechanisms and effector repertoire.</title>
        <authorList>
            <person name="Levesque C.A."/>
            <person name="Brouwer H."/>
            <person name="Cano L."/>
            <person name="Hamilton J.P."/>
            <person name="Holt C."/>
            <person name="Huitema E."/>
            <person name="Raffaele S."/>
            <person name="Robideau G.P."/>
            <person name="Thines M."/>
            <person name="Win J."/>
            <person name="Zerillo M.M."/>
            <person name="Beakes G.W."/>
            <person name="Boore J.L."/>
            <person name="Busam D."/>
            <person name="Dumas B."/>
            <person name="Ferriera S."/>
            <person name="Fuerstenberg S.I."/>
            <person name="Gachon C.M."/>
            <person name="Gaulin E."/>
            <person name="Govers F."/>
            <person name="Grenville-Briggs L."/>
            <person name="Horner N."/>
            <person name="Hostetler J."/>
            <person name="Jiang R.H."/>
            <person name="Johnson J."/>
            <person name="Krajaejun T."/>
            <person name="Lin H."/>
            <person name="Meijer H.J."/>
            <person name="Moore B."/>
            <person name="Morris P."/>
            <person name="Phuntmart V."/>
            <person name="Puiu D."/>
            <person name="Shetty J."/>
            <person name="Stajich J.E."/>
            <person name="Tripathy S."/>
            <person name="Wawra S."/>
            <person name="van West P."/>
            <person name="Whitty B.R."/>
            <person name="Coutinho P.M."/>
            <person name="Henrissat B."/>
            <person name="Martin F."/>
            <person name="Thomas P.D."/>
            <person name="Tyler B.M."/>
            <person name="De Vries R.P."/>
            <person name="Kamoun S."/>
            <person name="Yandell M."/>
            <person name="Tisserat N."/>
            <person name="Buell C.R."/>
        </authorList>
    </citation>
    <scope>NUCLEOTIDE SEQUENCE</scope>
    <source>
        <strain evidence="12">DAOM:BR144</strain>
    </source>
</reference>
<evidence type="ECO:0000256" key="7">
    <source>
        <dbReference type="ARBA" id="ARBA00023069"/>
    </source>
</evidence>
<comment type="subcellular location">
    <subcellularLocation>
        <location evidence="2">Cytoplasm</location>
        <location evidence="2">Cytoskeleton</location>
        <location evidence="2">Flagellum axoneme</location>
    </subcellularLocation>
</comment>
<keyword evidence="5" id="KW-0963">Cytoplasm</keyword>
<organism evidence="11 12">
    <name type="scientific">Globisporangium ultimum (strain ATCC 200006 / CBS 805.95 / DAOM BR144)</name>
    <name type="common">Pythium ultimum</name>
    <dbReference type="NCBI Taxonomy" id="431595"/>
    <lineage>
        <taxon>Eukaryota</taxon>
        <taxon>Sar</taxon>
        <taxon>Stramenopiles</taxon>
        <taxon>Oomycota</taxon>
        <taxon>Peronosporomycetes</taxon>
        <taxon>Pythiales</taxon>
        <taxon>Pythiaceae</taxon>
        <taxon>Globisporangium</taxon>
    </lineage>
</organism>
<keyword evidence="8" id="KW-0206">Cytoskeleton</keyword>
<dbReference type="HOGENOM" id="CLU_661568_0_0_1"/>
<keyword evidence="9" id="KW-0966">Cell projection</keyword>
<dbReference type="VEuPathDB" id="FungiDB:PYU1_G003091"/>
<dbReference type="AlphaFoldDB" id="K3WDQ4"/>
<feature type="compositionally biased region" description="Low complexity" evidence="10">
    <location>
        <begin position="364"/>
        <end position="386"/>
    </location>
</feature>
<protein>
    <recommendedName>
        <fullName evidence="4">Dynein regulatory complex protein 10</fullName>
    </recommendedName>
</protein>
<proteinExistence type="inferred from homology"/>
<dbReference type="PROSITE" id="PS50096">
    <property type="entry name" value="IQ"/>
    <property type="match status" value="1"/>
</dbReference>
<sequence length="386" mass="44277">MNKVMDLESDHILAVLEDTVAALEAIATLPESCRDGAFVGAKPKLSDAVVKTLERHQDKGVRDTLRKATATTVSLPFAAFTQTWTELIIHVDHVVSTSTEQDERTASTLRESKLRLREIGDDCKQVAFELTKERETRVAMHLKYTKCIADLQEQLKETKRAARDAFTAMERNREQELHAALSSFENQKTNATEKMLAVQRTETRVSDENKQFEADERKRKQRIGTELYDLLQRYDTEMTRVDDAIAQEQSELQRIENATNSLVAYFARVDEDRRNQLDELRAIDDAERRRRQRELNLFQFIQKLQALVRGFLVRHQYRLELQLLAHKRKRKAKRKTKHNATKKTSTSPTKKKTSATLPMKKKISATPSSSTTTTSSSTKSAARGKR</sequence>
<feature type="region of interest" description="Disordered" evidence="10">
    <location>
        <begin position="328"/>
        <end position="386"/>
    </location>
</feature>
<evidence type="ECO:0000313" key="11">
    <source>
        <dbReference type="EnsemblProtists" id="PYU1_T003095"/>
    </source>
</evidence>
<feature type="compositionally biased region" description="Basic residues" evidence="10">
    <location>
        <begin position="349"/>
        <end position="363"/>
    </location>
</feature>
<reference evidence="11" key="3">
    <citation type="submission" date="2015-02" db="UniProtKB">
        <authorList>
            <consortium name="EnsemblProtists"/>
        </authorList>
    </citation>
    <scope>IDENTIFICATION</scope>
    <source>
        <strain evidence="11">DAOM BR144</strain>
    </source>
</reference>
<evidence type="ECO:0000256" key="10">
    <source>
        <dbReference type="SAM" id="MobiDB-lite"/>
    </source>
</evidence>
<dbReference type="eggNOG" id="ENOG502SJQ5">
    <property type="taxonomic scope" value="Eukaryota"/>
</dbReference>
<evidence type="ECO:0000256" key="3">
    <source>
        <dbReference type="ARBA" id="ARBA00009071"/>
    </source>
</evidence>
<dbReference type="Proteomes" id="UP000019132">
    <property type="component" value="Unassembled WGS sequence"/>
</dbReference>
<keyword evidence="7" id="KW-0969">Cilium</keyword>
<accession>K3WDQ4</accession>
<keyword evidence="6" id="KW-0282">Flagellum</keyword>
<evidence type="ECO:0000313" key="12">
    <source>
        <dbReference type="Proteomes" id="UP000019132"/>
    </source>
</evidence>
<dbReference type="EnsemblProtists" id="PYU1_T003095">
    <property type="protein sequence ID" value="PYU1_T003095"/>
    <property type="gene ID" value="PYU1_G003091"/>
</dbReference>
<evidence type="ECO:0000256" key="6">
    <source>
        <dbReference type="ARBA" id="ARBA00022846"/>
    </source>
</evidence>
<feature type="compositionally biased region" description="Basic residues" evidence="10">
    <location>
        <begin position="328"/>
        <end position="341"/>
    </location>
</feature>
<name>K3WDQ4_GLOUD</name>
<comment type="similarity">
    <text evidence="3">Belongs to the DRC10 family.</text>
</comment>
<evidence type="ECO:0000256" key="8">
    <source>
        <dbReference type="ARBA" id="ARBA00023212"/>
    </source>
</evidence>
<dbReference type="InParanoid" id="K3WDQ4"/>